<keyword evidence="3" id="KW-1185">Reference proteome</keyword>
<evidence type="ECO:0000256" key="1">
    <source>
        <dbReference type="SAM" id="MobiDB-lite"/>
    </source>
</evidence>
<name>A0A919FN22_9ACTN</name>
<feature type="region of interest" description="Disordered" evidence="1">
    <location>
        <begin position="1"/>
        <end position="74"/>
    </location>
</feature>
<accession>A0A919FN22</accession>
<sequence length="74" mass="6893">MVQPPAGSGPRGVTGGLTAGQGRYGGGGLRRGAGGRGGGGMRGLLTAAGGGQEREGAAGGAPAGLGTGHRERPR</sequence>
<feature type="compositionally biased region" description="Gly residues" evidence="1">
    <location>
        <begin position="57"/>
        <end position="67"/>
    </location>
</feature>
<gene>
    <name evidence="2" type="ORF">GCM10018781_27400</name>
</gene>
<dbReference type="EMBL" id="BNBO01000012">
    <property type="protein sequence ID" value="GHH69216.1"/>
    <property type="molecule type" value="Genomic_DNA"/>
</dbReference>
<proteinExistence type="predicted"/>
<dbReference type="Proteomes" id="UP000617734">
    <property type="component" value="Unassembled WGS sequence"/>
</dbReference>
<reference evidence="2" key="1">
    <citation type="journal article" date="2014" name="Int. J. Syst. Evol. Microbiol.">
        <title>Complete genome sequence of Corynebacterium casei LMG S-19264T (=DSM 44701T), isolated from a smear-ripened cheese.</title>
        <authorList>
            <consortium name="US DOE Joint Genome Institute (JGI-PGF)"/>
            <person name="Walter F."/>
            <person name="Albersmeier A."/>
            <person name="Kalinowski J."/>
            <person name="Ruckert C."/>
        </authorList>
    </citation>
    <scope>NUCLEOTIDE SEQUENCE</scope>
    <source>
        <strain evidence="2">JCM 4646</strain>
    </source>
</reference>
<organism evidence="2 3">
    <name type="scientific">Kitasatospora indigofera</name>
    <dbReference type="NCBI Taxonomy" id="67307"/>
    <lineage>
        <taxon>Bacteria</taxon>
        <taxon>Bacillati</taxon>
        <taxon>Actinomycetota</taxon>
        <taxon>Actinomycetes</taxon>
        <taxon>Kitasatosporales</taxon>
        <taxon>Streptomycetaceae</taxon>
        <taxon>Kitasatospora</taxon>
    </lineage>
</organism>
<evidence type="ECO:0000313" key="2">
    <source>
        <dbReference type="EMBL" id="GHH69216.1"/>
    </source>
</evidence>
<evidence type="ECO:0000313" key="3">
    <source>
        <dbReference type="Proteomes" id="UP000617734"/>
    </source>
</evidence>
<feature type="compositionally biased region" description="Gly residues" evidence="1">
    <location>
        <begin position="9"/>
        <end position="42"/>
    </location>
</feature>
<comment type="caution">
    <text evidence="2">The sequence shown here is derived from an EMBL/GenBank/DDBJ whole genome shotgun (WGS) entry which is preliminary data.</text>
</comment>
<reference evidence="2" key="2">
    <citation type="submission" date="2020-09" db="EMBL/GenBank/DDBJ databases">
        <authorList>
            <person name="Sun Q."/>
            <person name="Ohkuma M."/>
        </authorList>
    </citation>
    <scope>NUCLEOTIDE SEQUENCE</scope>
    <source>
        <strain evidence="2">JCM 4646</strain>
    </source>
</reference>
<protein>
    <submittedName>
        <fullName evidence="2">Uncharacterized protein</fullName>
    </submittedName>
</protein>
<dbReference type="AlphaFoldDB" id="A0A919FN22"/>